<dbReference type="GO" id="GO:0008654">
    <property type="term" value="P:phospholipid biosynthetic process"/>
    <property type="evidence" value="ECO:0007669"/>
    <property type="project" value="TreeGrafter"/>
</dbReference>
<dbReference type="PANTHER" id="PTHR12563">
    <property type="entry name" value="GLYCEROL-3-PHOSPHATE ACYLTRANSFERASE"/>
    <property type="match status" value="1"/>
</dbReference>
<evidence type="ECO:0000256" key="10">
    <source>
        <dbReference type="SAM" id="MobiDB-lite"/>
    </source>
</evidence>
<feature type="compositionally biased region" description="Basic and acidic residues" evidence="10">
    <location>
        <begin position="264"/>
        <end position="284"/>
    </location>
</feature>
<dbReference type="InterPro" id="IPR004046">
    <property type="entry name" value="GST_C"/>
</dbReference>
<evidence type="ECO:0000313" key="14">
    <source>
        <dbReference type="Proteomes" id="UP000218231"/>
    </source>
</evidence>
<dbReference type="CDD" id="cd03181">
    <property type="entry name" value="GST_C_EF1Bgamma_like"/>
    <property type="match status" value="1"/>
</dbReference>
<dbReference type="SUPFAM" id="SSF69593">
    <property type="entry name" value="Glycerol-3-phosphate (1)-acyltransferase"/>
    <property type="match status" value="1"/>
</dbReference>
<dbReference type="FunFam" id="1.20.1050.10:FF:000006">
    <property type="entry name" value="Elongation factor 1 gamma"/>
    <property type="match status" value="1"/>
</dbReference>
<keyword evidence="5 9" id="KW-0648">Protein biosynthesis</keyword>
<dbReference type="Pfam" id="PF00043">
    <property type="entry name" value="GST_C"/>
    <property type="match status" value="1"/>
</dbReference>
<dbReference type="Pfam" id="PF00647">
    <property type="entry name" value="EF1G"/>
    <property type="match status" value="1"/>
</dbReference>
<dbReference type="InterPro" id="IPR041728">
    <property type="entry name" value="GPAT/DHAPAT_LPLAT"/>
</dbReference>
<dbReference type="InterPro" id="IPR002123">
    <property type="entry name" value="Plipid/glycerol_acylTrfase"/>
</dbReference>
<evidence type="ECO:0000256" key="1">
    <source>
        <dbReference type="ARBA" id="ARBA00004370"/>
    </source>
</evidence>
<keyword evidence="7" id="KW-0012">Acyltransferase</keyword>
<dbReference type="PROSITE" id="PS50405">
    <property type="entry name" value="GST_CTER"/>
    <property type="match status" value="1"/>
</dbReference>
<dbReference type="Pfam" id="PF01553">
    <property type="entry name" value="Acyltransferase"/>
    <property type="match status" value="1"/>
</dbReference>
<dbReference type="SUPFAM" id="SSF89942">
    <property type="entry name" value="eEF1-gamma domain"/>
    <property type="match status" value="1"/>
</dbReference>
<dbReference type="Proteomes" id="UP000218231">
    <property type="component" value="Unassembled WGS sequence"/>
</dbReference>
<feature type="domain" description="GST C-terminal" evidence="12">
    <location>
        <begin position="118"/>
        <end position="251"/>
    </location>
</feature>
<gene>
    <name evidence="13" type="ORF">WR25_12132</name>
</gene>
<sequence length="1282" mass="145485">MKNLPYQPQLRHPETASDACADGTSRWNPGKLVIHCATTGLTAAENHIMTKGKVYGKAGSLGLQKVLIAAKLGGSDVTVAGESAPHDKFPLGVLPAYEGEKLLFGAESIAAHVAGVKDNAGFPELVQWLVWAERELLPNVLGYVLPSISAAKVDDKTLNSYREELFAQLKQFNQLLLDRTYLVGERLSIADVCVAVDLIPAFQHVLVDNKRKEYQNVTRWFRTIIAQKDVHQVVGDVQLAKEVAKFCKNKYDQLQSQHAAKPSKQQDKKKEDKPAKEQPKKKEKDDDDDDMGDELVEKAPAKDPFADMPKPSFNFDEFKKVYSNEDTATKAIPYFWDHFDAANMSIWKCTYKFPQDLTLSFMACNLISGMMQRLEKLNKNAFGSMILFGTDNNLQIGGVWVFRGHQLAFELSPDWQVDYESYAWEKLDVSNDASKKIVNEYFLWEGDFEGKKFNQQSPESGQEVDSERGQIHDDVSSRREVQLAVVPPFLGAFLVLFTISQFSSVFQNILRKMKMSPGSGDSARSPLAVPGKFTMSPAARNKFALPDYKLKPIYPVPTTDLDFEHSNFQKLHTSCLECFPMQSVPVQGNYVNLLDFSQFNGMPYGMTQKGVIPSRWLADIRYTISTPLPHQYPRVGTEVLSSKRVEAAIEAEIAKDPTNTMRSLQKKAAKFYNEIRSSLSRFVCKICAWVLYKVFRKLMSKLLVNPDQIALVQQAERTGIPIVYLPLHRSHLDYLLITWCNWHFGLRLPHIASGDNLNLGGFGWLLRATGAFFIRRRVDPSDVGGRDALYRAVLHSYIEQLLKISLPIEFFLEGTRSRFGKALVPKHGLISNVIEAVQQNIIQDVYLVPVSYTYDNIAEGIFLNELMGIPKTRESFVGVIREVWKGFRKSQPCGMVRMHYGRPIKLTDYLRSLRTALANKRHGAPSQLSRMPHSYSYRELVPWVEEHETEVSNRALIRAIGYHAIHEAQSMMSISSVSILSALLLNKYRDGAGRETLELDVEWLCERVLEAKREVMSWVSGVTSGENLIEYALKFVKDAVKLDDDQIIPIRTRPQLLFLAYKRNALVPVFGFKAAIALSLLSRPTGKSYPFFEIMEDSLSICDWLQYEVIFCKPCDDMRALITEMISEKKMGDSHFGLLDLEYDEMDAKIEDSKIRIRDGHNYEILRFYADFLRPFLQSLCIVVNRLSEGFTGKVKEQQFVRNLCSQSIANIGALPFEPVLESINSDSFKNSIRILRQKGFLTDDEVNVELSPHINLRDVKENVLRVITISPFLHPIKQEDL</sequence>
<organism evidence="13 14">
    <name type="scientific">Diploscapter pachys</name>
    <dbReference type="NCBI Taxonomy" id="2018661"/>
    <lineage>
        <taxon>Eukaryota</taxon>
        <taxon>Metazoa</taxon>
        <taxon>Ecdysozoa</taxon>
        <taxon>Nematoda</taxon>
        <taxon>Chromadorea</taxon>
        <taxon>Rhabditida</taxon>
        <taxon>Rhabditina</taxon>
        <taxon>Rhabditomorpha</taxon>
        <taxon>Rhabditoidea</taxon>
        <taxon>Rhabditidae</taxon>
        <taxon>Diploscapter</taxon>
    </lineage>
</organism>
<reference evidence="13 14" key="1">
    <citation type="journal article" date="2017" name="Curr. Biol.">
        <title>Genome architecture and evolution of a unichromosomal asexual nematode.</title>
        <authorList>
            <person name="Fradin H."/>
            <person name="Zegar C."/>
            <person name="Gutwein M."/>
            <person name="Lucas J."/>
            <person name="Kovtun M."/>
            <person name="Corcoran D."/>
            <person name="Baugh L.R."/>
            <person name="Kiontke K."/>
            <person name="Gunsalus K."/>
            <person name="Fitch D.H."/>
            <person name="Piano F."/>
        </authorList>
    </citation>
    <scope>NUCLEOTIDE SEQUENCE [LARGE SCALE GENOMIC DNA]</scope>
    <source>
        <strain evidence="13">PF1309</strain>
    </source>
</reference>
<dbReference type="CDD" id="cd07993">
    <property type="entry name" value="LPLAT_DHAPAT-like"/>
    <property type="match status" value="1"/>
</dbReference>
<dbReference type="GO" id="GO:0019432">
    <property type="term" value="P:triglyceride biosynthetic process"/>
    <property type="evidence" value="ECO:0007669"/>
    <property type="project" value="TreeGrafter"/>
</dbReference>
<evidence type="ECO:0000259" key="12">
    <source>
        <dbReference type="PROSITE" id="PS50405"/>
    </source>
</evidence>
<evidence type="ECO:0000256" key="3">
    <source>
        <dbReference type="ARBA" id="ARBA00022679"/>
    </source>
</evidence>
<dbReference type="SMART" id="SM01183">
    <property type="entry name" value="EF1G"/>
    <property type="match status" value="1"/>
</dbReference>
<comment type="caution">
    <text evidence="13">The sequence shown here is derived from an EMBL/GenBank/DDBJ whole genome shotgun (WGS) entry which is preliminary data.</text>
</comment>
<evidence type="ECO:0000256" key="2">
    <source>
        <dbReference type="ARBA" id="ARBA00007937"/>
    </source>
</evidence>
<dbReference type="SUPFAM" id="SSF47616">
    <property type="entry name" value="GST C-terminal domain-like"/>
    <property type="match status" value="1"/>
</dbReference>
<dbReference type="Pfam" id="PF19277">
    <property type="entry name" value="GPAT_C"/>
    <property type="match status" value="1"/>
</dbReference>
<dbReference type="InterPro" id="IPR001662">
    <property type="entry name" value="EF1B_G_C"/>
</dbReference>
<dbReference type="GO" id="GO:0006072">
    <property type="term" value="P:glycerol-3-phosphate metabolic process"/>
    <property type="evidence" value="ECO:0007669"/>
    <property type="project" value="TreeGrafter"/>
</dbReference>
<dbReference type="SMART" id="SM00563">
    <property type="entry name" value="PlsC"/>
    <property type="match status" value="1"/>
</dbReference>
<dbReference type="GO" id="GO:0004366">
    <property type="term" value="F:glycerol-3-phosphate O-acyltransferase activity"/>
    <property type="evidence" value="ECO:0007669"/>
    <property type="project" value="TreeGrafter"/>
</dbReference>
<dbReference type="InterPro" id="IPR036282">
    <property type="entry name" value="Glutathione-S-Trfase_C_sf"/>
</dbReference>
<dbReference type="InterPro" id="IPR036433">
    <property type="entry name" value="EF1B_G_C_sf"/>
</dbReference>
<keyword evidence="6" id="KW-0472">Membrane</keyword>
<name>A0A2A2KZR0_9BILA</name>
<dbReference type="GO" id="GO:0003746">
    <property type="term" value="F:translation elongation factor activity"/>
    <property type="evidence" value="ECO:0007669"/>
    <property type="project" value="UniProtKB-UniRule"/>
</dbReference>
<comment type="subcellular location">
    <subcellularLocation>
        <location evidence="1">Membrane</location>
    </subcellularLocation>
</comment>
<comment type="similarity">
    <text evidence="2">Belongs to the GPAT/DAPAT family.</text>
</comment>
<dbReference type="EMBL" id="LIAE01007411">
    <property type="protein sequence ID" value="PAV79496.1"/>
    <property type="molecule type" value="Genomic_DNA"/>
</dbReference>
<evidence type="ECO:0000313" key="13">
    <source>
        <dbReference type="EMBL" id="PAV79496.1"/>
    </source>
</evidence>
<evidence type="ECO:0000259" key="11">
    <source>
        <dbReference type="PROSITE" id="PS50040"/>
    </source>
</evidence>
<evidence type="ECO:0000256" key="5">
    <source>
        <dbReference type="ARBA" id="ARBA00022917"/>
    </source>
</evidence>
<dbReference type="Gene3D" id="1.20.1050.10">
    <property type="match status" value="1"/>
</dbReference>
<dbReference type="Gene3D" id="3.30.70.1010">
    <property type="entry name" value="Translation elongation factor EF1B, gamma chain, conserved domain"/>
    <property type="match status" value="1"/>
</dbReference>
<keyword evidence="3" id="KW-0808">Transferase</keyword>
<keyword evidence="14" id="KW-1185">Reference proteome</keyword>
<dbReference type="InterPro" id="IPR010987">
    <property type="entry name" value="Glutathione-S-Trfase_C-like"/>
</dbReference>
<dbReference type="FunFam" id="3.30.70.1010:FF:000001">
    <property type="entry name" value="Elongation factor 1-gamma 1"/>
    <property type="match status" value="1"/>
</dbReference>
<feature type="domain" description="EF-1-gamma C-terminal" evidence="11">
    <location>
        <begin position="301"/>
        <end position="460"/>
    </location>
</feature>
<protein>
    <recommendedName>
        <fullName evidence="8">eEF-1B gamma</fullName>
    </recommendedName>
</protein>
<evidence type="ECO:0000256" key="7">
    <source>
        <dbReference type="ARBA" id="ARBA00023315"/>
    </source>
</evidence>
<dbReference type="InterPro" id="IPR022284">
    <property type="entry name" value="GPAT/DHAPAT"/>
</dbReference>
<evidence type="ECO:0000256" key="9">
    <source>
        <dbReference type="PROSITE-ProRule" id="PRU00519"/>
    </source>
</evidence>
<evidence type="ECO:0000256" key="4">
    <source>
        <dbReference type="ARBA" id="ARBA00022768"/>
    </source>
</evidence>
<dbReference type="OrthoDB" id="5962536at2759"/>
<accession>A0A2A2KZR0</accession>
<dbReference type="PANTHER" id="PTHR12563:SF23">
    <property type="entry name" value="BCDNA.GH07066"/>
    <property type="match status" value="1"/>
</dbReference>
<evidence type="ECO:0000256" key="8">
    <source>
        <dbReference type="ARBA" id="ARBA00030426"/>
    </source>
</evidence>
<keyword evidence="4 9" id="KW-0251">Elongation factor</keyword>
<dbReference type="GO" id="GO:0006631">
    <property type="term" value="P:fatty acid metabolic process"/>
    <property type="evidence" value="ECO:0007669"/>
    <property type="project" value="TreeGrafter"/>
</dbReference>
<dbReference type="GO" id="GO:0031966">
    <property type="term" value="C:mitochondrial membrane"/>
    <property type="evidence" value="ECO:0007669"/>
    <property type="project" value="TreeGrafter"/>
</dbReference>
<proteinExistence type="inferred from homology"/>
<dbReference type="PROSITE" id="PS50040">
    <property type="entry name" value="EF1G_C"/>
    <property type="match status" value="1"/>
</dbReference>
<evidence type="ECO:0000256" key="6">
    <source>
        <dbReference type="ARBA" id="ARBA00023136"/>
    </source>
</evidence>
<feature type="region of interest" description="Disordered" evidence="10">
    <location>
        <begin position="255"/>
        <end position="294"/>
    </location>
</feature>
<dbReference type="InterPro" id="IPR045520">
    <property type="entry name" value="GPAT/DHAPAT_C"/>
</dbReference>
<feature type="compositionally biased region" description="Acidic residues" evidence="10">
    <location>
        <begin position="285"/>
        <end position="294"/>
    </location>
</feature>
<dbReference type="STRING" id="2018661.A0A2A2KZR0"/>